<dbReference type="GO" id="GO:0008483">
    <property type="term" value="F:transaminase activity"/>
    <property type="evidence" value="ECO:0007669"/>
    <property type="project" value="UniProtKB-KW"/>
</dbReference>
<evidence type="ECO:0000256" key="1">
    <source>
        <dbReference type="RuleBase" id="RU000481"/>
    </source>
</evidence>
<dbReference type="PANTHER" id="PTHR42691">
    <property type="entry name" value="ASPARTATE AMINOTRANSFERASE YHDR-RELATED"/>
    <property type="match status" value="1"/>
</dbReference>
<dbReference type="InterPro" id="IPR015422">
    <property type="entry name" value="PyrdxlP-dep_Trfase_small"/>
</dbReference>
<dbReference type="SUPFAM" id="SSF53383">
    <property type="entry name" value="PLP-dependent transferases"/>
    <property type="match status" value="1"/>
</dbReference>
<dbReference type="PANTHER" id="PTHR42691:SF1">
    <property type="entry name" value="ASPARTATE AMINOTRANSFERASE YHDR-RELATED"/>
    <property type="match status" value="1"/>
</dbReference>
<reference evidence="4" key="2">
    <citation type="submission" date="2013-07" db="EMBL/GenBank/DDBJ databases">
        <authorList>
            <person name="Morais-Silva F.O."/>
            <person name="Rezende A.M."/>
            <person name="Pimentel C."/>
            <person name="Resende D.M."/>
            <person name="Santos C.I."/>
            <person name="Clemente C."/>
            <person name="de Oliveira L.M."/>
            <person name="da Silva S.M."/>
            <person name="Costa D.A."/>
            <person name="Varela-Raposo A."/>
            <person name="Horacio E.C.A."/>
            <person name="Matos M."/>
            <person name="Flores O."/>
            <person name="Ruiz J.C."/>
            <person name="Rodrigues-Pousada C."/>
        </authorList>
    </citation>
    <scope>NUCLEOTIDE SEQUENCE [LARGE SCALE GENOMIC DNA]</scope>
    <source>
        <strain evidence="4">ATCC 19364 / DSM 1382 / NCIMB 9332 / VKM B-1759</strain>
    </source>
</reference>
<dbReference type="Proteomes" id="UP000016587">
    <property type="component" value="Chromosome"/>
</dbReference>
<dbReference type="HOGENOM" id="CLU_017584_4_3_7"/>
<dbReference type="EC" id="2.6.1.-" evidence="1"/>
<evidence type="ECO:0000313" key="4">
    <source>
        <dbReference type="Proteomes" id="UP000016587"/>
    </source>
</evidence>
<dbReference type="InterPro" id="IPR015421">
    <property type="entry name" value="PyrdxlP-dep_Trfase_major"/>
</dbReference>
<accession>T2GC36</accession>
<dbReference type="Pfam" id="PF00155">
    <property type="entry name" value="Aminotran_1_2"/>
    <property type="match status" value="1"/>
</dbReference>
<dbReference type="InterPro" id="IPR004838">
    <property type="entry name" value="NHTrfase_class1_PyrdxlP-BS"/>
</dbReference>
<dbReference type="Gene3D" id="3.90.1150.10">
    <property type="entry name" value="Aspartate Aminotransferase, domain 1"/>
    <property type="match status" value="2"/>
</dbReference>
<dbReference type="OrthoDB" id="9804474at2"/>
<dbReference type="RefSeq" id="WP_021760332.1">
    <property type="nucleotide sequence ID" value="NC_022444.1"/>
</dbReference>
<protein>
    <recommendedName>
        <fullName evidence="1">Aminotransferase</fullName>
        <ecNumber evidence="1">2.6.1.-</ecNumber>
    </recommendedName>
</protein>
<feature type="domain" description="Aminotransferase class I/classII large" evidence="2">
    <location>
        <begin position="39"/>
        <end position="388"/>
    </location>
</feature>
<keyword evidence="1" id="KW-0032">Aminotransferase</keyword>
<comment type="cofactor">
    <cofactor evidence="1">
        <name>pyridoxal 5'-phosphate</name>
        <dbReference type="ChEBI" id="CHEBI:597326"/>
    </cofactor>
</comment>
<name>T2GC36_MEGG1</name>
<dbReference type="Gene3D" id="3.40.640.10">
    <property type="entry name" value="Type I PLP-dependent aspartate aminotransferase-like (Major domain)"/>
    <property type="match status" value="1"/>
</dbReference>
<evidence type="ECO:0000259" key="2">
    <source>
        <dbReference type="Pfam" id="PF00155"/>
    </source>
</evidence>
<dbReference type="AlphaFoldDB" id="T2GC36"/>
<organism evidence="3 4">
    <name type="scientific">Megalodesulfovibrio gigas (strain ATCC 19364 / DSM 1382 / NCIMB 9332 / VKM B-1759)</name>
    <name type="common">Desulfovibrio gigas</name>
    <dbReference type="NCBI Taxonomy" id="1121448"/>
    <lineage>
        <taxon>Bacteria</taxon>
        <taxon>Pseudomonadati</taxon>
        <taxon>Thermodesulfobacteriota</taxon>
        <taxon>Desulfovibrionia</taxon>
        <taxon>Desulfovibrionales</taxon>
        <taxon>Desulfovibrionaceae</taxon>
        <taxon>Megalodesulfovibrio</taxon>
    </lineage>
</organism>
<dbReference type="STRING" id="1121448.DGI_1654"/>
<dbReference type="PATRIC" id="fig|1121448.10.peg.1640"/>
<dbReference type="InterPro" id="IPR015424">
    <property type="entry name" value="PyrdxlP-dep_Trfase"/>
</dbReference>
<gene>
    <name evidence="3" type="ORF">DGI_1654</name>
</gene>
<dbReference type="KEGG" id="dgg:DGI_1654"/>
<comment type="similarity">
    <text evidence="1">Belongs to the class-I pyridoxal-phosphate-dependent aminotransferase family.</text>
</comment>
<sequence length="401" mass="42843">MNSSLLAPAVAEALTRSSWIRKMFEAGAALKAQYGADQVYDFSLGNPDLPPPPGMADALREIAATLDRPMALGYMPNAGYPHVREALAALATAEQGVACTAGDLVVTCGAAGAINSFFRAVLEPGDRVLALAPYFVEYGAYTANHGGVLDTVACKETDFSLDLEAIEAALARGETRALILNSPNNPTGQVYTAEEIQALGELLRAASARQRRPVFLLCDEPYRFLTYDGLAVPSVLPYYEHAVVATSFSKNLSLAGERVGYLLVNPAMAGKQGLLDGVILANRILGYVNAPAIGQLLAARCLPALRESQQVPIYQRRRDCMADVLRQAGVEFFLPKGAFYFFPKAPGGDDLAYVAKLQAQRILAVPGRGFGMPGFVRLAYCVDEAVIEGARSGFLQVSKEG</sequence>
<keyword evidence="4" id="KW-1185">Reference proteome</keyword>
<dbReference type="InterPro" id="IPR004839">
    <property type="entry name" value="Aminotransferase_I/II_large"/>
</dbReference>
<dbReference type="GO" id="GO:0030170">
    <property type="term" value="F:pyridoxal phosphate binding"/>
    <property type="evidence" value="ECO:0007669"/>
    <property type="project" value="InterPro"/>
</dbReference>
<proteinExistence type="inferred from homology"/>
<keyword evidence="1" id="KW-0808">Transferase</keyword>
<reference evidence="3 4" key="1">
    <citation type="journal article" date="2013" name="J. Bacteriol.">
        <title>Roles of HynAB and Ech, the only two hydrogenases found in the model sulfate reducer Desulfovibrio gigas.</title>
        <authorList>
            <person name="Morais-Silva F.O."/>
            <person name="Santos C.I."/>
            <person name="Rodrigues R."/>
            <person name="Pereira I.A."/>
            <person name="Rodrigues-Pousada C."/>
        </authorList>
    </citation>
    <scope>NUCLEOTIDE SEQUENCE [LARGE SCALE GENOMIC DNA]</scope>
    <source>
        <strain evidence="4">ATCC 19364 / DSM 1382 / NCIMB 9332 / VKM B-1759</strain>
    </source>
</reference>
<dbReference type="eggNOG" id="COG0436">
    <property type="taxonomic scope" value="Bacteria"/>
</dbReference>
<evidence type="ECO:0000313" key="3">
    <source>
        <dbReference type="EMBL" id="AGW13477.1"/>
    </source>
</evidence>
<dbReference type="CDD" id="cd00609">
    <property type="entry name" value="AAT_like"/>
    <property type="match status" value="1"/>
</dbReference>
<dbReference type="NCBIfam" id="NF005305">
    <property type="entry name" value="PRK06836.1"/>
    <property type="match status" value="1"/>
</dbReference>
<dbReference type="PROSITE" id="PS00105">
    <property type="entry name" value="AA_TRANSFER_CLASS_1"/>
    <property type="match status" value="1"/>
</dbReference>
<dbReference type="EMBL" id="CP006585">
    <property type="protein sequence ID" value="AGW13477.1"/>
    <property type="molecule type" value="Genomic_DNA"/>
</dbReference>